<evidence type="ECO:0000313" key="3">
    <source>
        <dbReference type="EMBL" id="SDE43266.1"/>
    </source>
</evidence>
<dbReference type="OrthoDB" id="9806150at2"/>
<dbReference type="GO" id="GO:0005829">
    <property type="term" value="C:cytosol"/>
    <property type="evidence" value="ECO:0007669"/>
    <property type="project" value="TreeGrafter"/>
</dbReference>
<dbReference type="SUPFAM" id="SSF55811">
    <property type="entry name" value="Nudix"/>
    <property type="match status" value="1"/>
</dbReference>
<organism evidence="3 4">
    <name type="scientific">Auraticoccus monumenti</name>
    <dbReference type="NCBI Taxonomy" id="675864"/>
    <lineage>
        <taxon>Bacteria</taxon>
        <taxon>Bacillati</taxon>
        <taxon>Actinomycetota</taxon>
        <taxon>Actinomycetes</taxon>
        <taxon>Propionibacteriales</taxon>
        <taxon>Propionibacteriaceae</taxon>
        <taxon>Auraticoccus</taxon>
    </lineage>
</organism>
<dbReference type="EMBL" id="LT629688">
    <property type="protein sequence ID" value="SDE43266.1"/>
    <property type="molecule type" value="Genomic_DNA"/>
</dbReference>
<evidence type="ECO:0000256" key="1">
    <source>
        <dbReference type="ARBA" id="ARBA00022801"/>
    </source>
</evidence>
<dbReference type="STRING" id="675864.SAMN04489747_3390"/>
<feature type="domain" description="Nudix hydrolase" evidence="2">
    <location>
        <begin position="61"/>
        <end position="196"/>
    </location>
</feature>
<dbReference type="PANTHER" id="PTHR11839">
    <property type="entry name" value="UDP/ADP-SUGAR PYROPHOSPHATASE"/>
    <property type="match status" value="1"/>
</dbReference>
<dbReference type="Pfam" id="PF00293">
    <property type="entry name" value="NUDIX"/>
    <property type="match status" value="1"/>
</dbReference>
<reference evidence="3 4" key="1">
    <citation type="submission" date="2016-10" db="EMBL/GenBank/DDBJ databases">
        <authorList>
            <person name="de Groot N.N."/>
        </authorList>
    </citation>
    <scope>NUCLEOTIDE SEQUENCE [LARGE SCALE GENOMIC DNA]</scope>
    <source>
        <strain evidence="3 4">MON 2.2</strain>
    </source>
</reference>
<dbReference type="InterPro" id="IPR015797">
    <property type="entry name" value="NUDIX_hydrolase-like_dom_sf"/>
</dbReference>
<dbReference type="AlphaFoldDB" id="A0A1G7CX74"/>
<dbReference type="PANTHER" id="PTHR11839:SF31">
    <property type="entry name" value="ADP-RIBOSE PYROPHOSPHATASE"/>
    <property type="match status" value="1"/>
</dbReference>
<dbReference type="GO" id="GO:0019693">
    <property type="term" value="P:ribose phosphate metabolic process"/>
    <property type="evidence" value="ECO:0007669"/>
    <property type="project" value="TreeGrafter"/>
</dbReference>
<dbReference type="InterPro" id="IPR000086">
    <property type="entry name" value="NUDIX_hydrolase_dom"/>
</dbReference>
<name>A0A1G7CX74_9ACTN</name>
<protein>
    <submittedName>
        <fullName evidence="3">ADP-ribose pyrophosphatase</fullName>
    </submittedName>
</protein>
<dbReference type="Proteomes" id="UP000198546">
    <property type="component" value="Chromosome i"/>
</dbReference>
<dbReference type="GO" id="GO:0006753">
    <property type="term" value="P:nucleoside phosphate metabolic process"/>
    <property type="evidence" value="ECO:0007669"/>
    <property type="project" value="TreeGrafter"/>
</dbReference>
<evidence type="ECO:0000259" key="2">
    <source>
        <dbReference type="PROSITE" id="PS51462"/>
    </source>
</evidence>
<accession>A0A1G7CX74</accession>
<proteinExistence type="predicted"/>
<dbReference type="Gene3D" id="3.90.79.10">
    <property type="entry name" value="Nucleoside Triphosphate Pyrophosphohydrolase"/>
    <property type="match status" value="1"/>
</dbReference>
<sequence length="225" mass="24649">MSGDPSETVLGAPVLGAGELADQPLSWPVLRREVMARGRITTMVDEQVRTPEGDTITRQYLLHPGAVGVIALDEQERVVLVRQYRHPVRHRLLEPPAGLLDVAEEDWLVGAQRELAEEAELAARDWRVLVDQFVSPGSTEESVRIYLARDLHPVDRPDGFVVEGEELDMDVVLAPLADLVAAVLAGRVQNPLAVAGVLATEVARRDGFASLRPADAPWPVRDSRP</sequence>
<evidence type="ECO:0000313" key="4">
    <source>
        <dbReference type="Proteomes" id="UP000198546"/>
    </source>
</evidence>
<keyword evidence="4" id="KW-1185">Reference proteome</keyword>
<keyword evidence="1" id="KW-0378">Hydrolase</keyword>
<dbReference type="GO" id="GO:0016787">
    <property type="term" value="F:hydrolase activity"/>
    <property type="evidence" value="ECO:0007669"/>
    <property type="project" value="UniProtKB-KW"/>
</dbReference>
<gene>
    <name evidence="3" type="ORF">SAMN04489747_3390</name>
</gene>
<dbReference type="PROSITE" id="PS51462">
    <property type="entry name" value="NUDIX"/>
    <property type="match status" value="1"/>
</dbReference>